<dbReference type="InterPro" id="IPR006342">
    <property type="entry name" value="FkbM_mtfrase"/>
</dbReference>
<dbReference type="SUPFAM" id="SSF53335">
    <property type="entry name" value="S-adenosyl-L-methionine-dependent methyltransferases"/>
    <property type="match status" value="1"/>
</dbReference>
<dbReference type="Pfam" id="PF05050">
    <property type="entry name" value="Methyltransf_21"/>
    <property type="match status" value="1"/>
</dbReference>
<feature type="domain" description="Methyltransferase FkbM" evidence="1">
    <location>
        <begin position="100"/>
        <end position="247"/>
    </location>
</feature>
<dbReference type="OrthoDB" id="276857at2"/>
<evidence type="ECO:0000313" key="3">
    <source>
        <dbReference type="Proteomes" id="UP000326354"/>
    </source>
</evidence>
<gene>
    <name evidence="2" type="ORF">UABAM_05763</name>
</gene>
<dbReference type="InterPro" id="IPR052514">
    <property type="entry name" value="SAM-dependent_MTase"/>
</dbReference>
<sequence>MLKNSSTFKIIIKKILCFAPVNKLLQWILRPFISFLPQDLSRIPVIGTVKFSCDRDTLLMRGCGNDTIATALFWRGMAGFEPHTMEVFKKLLRHSNVFLDIGANTGIYSLIAAKKGVVVHAFEAVPDIFHKSLLPNLALNEMDEVHTHCCAISDEPSGFIELYIPHSTAIPTSASTVAGFKENCKCVQVPQTTIDHFVANQSLDTVDLLKIDVEGAELKVLNGCKDTLLNHKPFVICEVLPGKEQGIQSFFSTAQYAFFHITTQGLVEKDVVEASSEHLNYLFVSHKRLDEFRGIFDNL</sequence>
<dbReference type="EMBL" id="AP019860">
    <property type="protein sequence ID" value="BBM87354.1"/>
    <property type="molecule type" value="Genomic_DNA"/>
</dbReference>
<dbReference type="RefSeq" id="WP_151971376.1">
    <property type="nucleotide sequence ID" value="NZ_AP019860.1"/>
</dbReference>
<dbReference type="Proteomes" id="UP000326354">
    <property type="component" value="Chromosome"/>
</dbReference>
<reference evidence="2 3" key="1">
    <citation type="submission" date="2019-08" db="EMBL/GenBank/DDBJ databases">
        <title>Complete genome sequence of Candidatus Uab amorphum.</title>
        <authorList>
            <person name="Shiratori T."/>
            <person name="Suzuki S."/>
            <person name="Kakizawa Y."/>
            <person name="Ishida K."/>
        </authorList>
    </citation>
    <scope>NUCLEOTIDE SEQUENCE [LARGE SCALE GENOMIC DNA]</scope>
    <source>
        <strain evidence="2 3">SRT547</strain>
    </source>
</reference>
<proteinExistence type="predicted"/>
<dbReference type="PANTHER" id="PTHR34203">
    <property type="entry name" value="METHYLTRANSFERASE, FKBM FAMILY PROTEIN"/>
    <property type="match status" value="1"/>
</dbReference>
<dbReference type="PANTHER" id="PTHR34203:SF15">
    <property type="entry name" value="SLL1173 PROTEIN"/>
    <property type="match status" value="1"/>
</dbReference>
<dbReference type="KEGG" id="uam:UABAM_05763"/>
<name>A0A5S9ISY3_UABAM</name>
<dbReference type="NCBIfam" id="TIGR01444">
    <property type="entry name" value="fkbM_fam"/>
    <property type="match status" value="1"/>
</dbReference>
<evidence type="ECO:0000313" key="2">
    <source>
        <dbReference type="EMBL" id="BBM87354.1"/>
    </source>
</evidence>
<dbReference type="AlphaFoldDB" id="A0A5S9ISY3"/>
<keyword evidence="3" id="KW-1185">Reference proteome</keyword>
<accession>A0A5S9ISY3</accession>
<organism evidence="2 3">
    <name type="scientific">Uabimicrobium amorphum</name>
    <dbReference type="NCBI Taxonomy" id="2596890"/>
    <lineage>
        <taxon>Bacteria</taxon>
        <taxon>Pseudomonadati</taxon>
        <taxon>Planctomycetota</taxon>
        <taxon>Candidatus Uabimicrobiia</taxon>
        <taxon>Candidatus Uabimicrobiales</taxon>
        <taxon>Candidatus Uabimicrobiaceae</taxon>
        <taxon>Candidatus Uabimicrobium</taxon>
    </lineage>
</organism>
<dbReference type="Gene3D" id="3.40.50.150">
    <property type="entry name" value="Vaccinia Virus protein VP39"/>
    <property type="match status" value="1"/>
</dbReference>
<evidence type="ECO:0000259" key="1">
    <source>
        <dbReference type="Pfam" id="PF05050"/>
    </source>
</evidence>
<protein>
    <recommendedName>
        <fullName evidence="1">Methyltransferase FkbM domain-containing protein</fullName>
    </recommendedName>
</protein>
<dbReference type="InterPro" id="IPR029063">
    <property type="entry name" value="SAM-dependent_MTases_sf"/>
</dbReference>